<organism evidence="1 2">
    <name type="scientific">candidate division TA06 bacterium B3_TA06</name>
    <dbReference type="NCBI Taxonomy" id="2012487"/>
    <lineage>
        <taxon>Bacteria</taxon>
        <taxon>Bacteria division TA06</taxon>
    </lineage>
</organism>
<evidence type="ECO:0000313" key="1">
    <source>
        <dbReference type="EMBL" id="TKJ40574.1"/>
    </source>
</evidence>
<protein>
    <submittedName>
        <fullName evidence="1">Uncharacterized protein</fullName>
    </submittedName>
</protein>
<evidence type="ECO:0000313" key="2">
    <source>
        <dbReference type="Proteomes" id="UP000317778"/>
    </source>
</evidence>
<sequence length="212" mass="25108">MNSRKEKEKWLLGRFLRSPNVPVVELDSQPFDYTQFVDNLETKDVIHERFNSIIKSLYDRLDPVQRSTESYYEMMLELARLNRGLREQFINMFERAERGELKEPKGFKTPTGSGFVFISGSSELKARPYEERTLFVGKETLQTKYLNRINQCLGCCCYSDSESFDYFFFSSEWKTEDPDQLERLVNELEEKGLIPKSHQVIGPMYTFRQDKR</sequence>
<dbReference type="EMBL" id="NJBO01000017">
    <property type="protein sequence ID" value="TKJ40574.1"/>
    <property type="molecule type" value="Genomic_DNA"/>
</dbReference>
<accession>A0A532V036</accession>
<gene>
    <name evidence="1" type="ORF">CEE36_09300</name>
</gene>
<proteinExistence type="predicted"/>
<comment type="caution">
    <text evidence="1">The sequence shown here is derived from an EMBL/GenBank/DDBJ whole genome shotgun (WGS) entry which is preliminary data.</text>
</comment>
<name>A0A532V036_UNCT6</name>
<dbReference type="AlphaFoldDB" id="A0A532V036"/>
<reference evidence="1 2" key="1">
    <citation type="submission" date="2017-06" db="EMBL/GenBank/DDBJ databases">
        <title>Novel microbial phyla capable of carbon fixation and sulfur reduction in deep-sea sediments.</title>
        <authorList>
            <person name="Huang J."/>
            <person name="Baker B."/>
            <person name="Wang Y."/>
        </authorList>
    </citation>
    <scope>NUCLEOTIDE SEQUENCE [LARGE SCALE GENOMIC DNA]</scope>
    <source>
        <strain evidence="1">B3_TA06</strain>
    </source>
</reference>
<dbReference type="Proteomes" id="UP000317778">
    <property type="component" value="Unassembled WGS sequence"/>
</dbReference>